<evidence type="ECO:0000256" key="9">
    <source>
        <dbReference type="ARBA" id="ARBA00022759"/>
    </source>
</evidence>
<keyword evidence="9" id="KW-0255">Endonuclease</keyword>
<keyword evidence="6" id="KW-0540">Nuclease</keyword>
<evidence type="ECO:0000256" key="2">
    <source>
        <dbReference type="ARBA" id="ARBA00022562"/>
    </source>
</evidence>
<evidence type="ECO:0000256" key="8">
    <source>
        <dbReference type="ARBA" id="ARBA00022741"/>
    </source>
</evidence>
<keyword evidence="8" id="KW-0547">Nucleotide-binding</keyword>
<reference evidence="14" key="1">
    <citation type="submission" date="2020-10" db="EMBL/GenBank/DDBJ databases">
        <title>CRESS DNA virus dark matter in the feces of wild birds.</title>
        <authorList>
            <person name="Yang S."/>
            <person name="Zhang W."/>
        </authorList>
    </citation>
    <scope>NUCLEOTIDE SEQUENCE</scope>
    <source>
        <strain evidence="14">Rfb93gen1</strain>
    </source>
</reference>
<keyword evidence="5" id="KW-0235">DNA replication</keyword>
<keyword evidence="3" id="KW-0808">Transferase</keyword>
<keyword evidence="10" id="KW-0378">Hydrolase</keyword>
<keyword evidence="11" id="KW-0190">Covalent protein-DNA linkage</keyword>
<dbReference type="GO" id="GO:0042025">
    <property type="term" value="C:host cell nucleus"/>
    <property type="evidence" value="ECO:0007669"/>
    <property type="project" value="UniProtKB-SubCell"/>
</dbReference>
<dbReference type="Pfam" id="PF00799">
    <property type="entry name" value="Gemini_AL1"/>
    <property type="match status" value="1"/>
</dbReference>
<organism evidence="14">
    <name type="scientific">Tarsiger cyanurus Genomoviridae sp</name>
    <dbReference type="NCBI Taxonomy" id="2814994"/>
    <lineage>
        <taxon>Viruses</taxon>
        <taxon>Monodnaviria</taxon>
        <taxon>Shotokuvirae</taxon>
        <taxon>Cressdnaviricota</taxon>
        <taxon>Repensiviricetes</taxon>
        <taxon>Geplafuvirales</taxon>
        <taxon>Genomoviridae</taxon>
    </lineage>
</organism>
<dbReference type="GO" id="GO:0003677">
    <property type="term" value="F:DNA binding"/>
    <property type="evidence" value="ECO:0007669"/>
    <property type="project" value="UniProtKB-KW"/>
</dbReference>
<evidence type="ECO:0000313" key="14">
    <source>
        <dbReference type="EMBL" id="QVW56530.1"/>
    </source>
</evidence>
<dbReference type="GO" id="GO:0016779">
    <property type="term" value="F:nucleotidyltransferase activity"/>
    <property type="evidence" value="ECO:0007669"/>
    <property type="project" value="UniProtKB-KW"/>
</dbReference>
<protein>
    <submittedName>
        <fullName evidence="14">Replication-associated protein</fullName>
    </submittedName>
</protein>
<dbReference type="GO" id="GO:0006260">
    <property type="term" value="P:DNA replication"/>
    <property type="evidence" value="ECO:0007669"/>
    <property type="project" value="UniProtKB-KW"/>
</dbReference>
<accession>A0A8E7L4N8</accession>
<dbReference type="InterPro" id="IPR049912">
    <property type="entry name" value="CRESS_DNA_REP"/>
</dbReference>
<evidence type="ECO:0000256" key="11">
    <source>
        <dbReference type="ARBA" id="ARBA00023124"/>
    </source>
</evidence>
<keyword evidence="12" id="KW-0238">DNA-binding</keyword>
<evidence type="ECO:0000256" key="4">
    <source>
        <dbReference type="ARBA" id="ARBA00022695"/>
    </source>
</evidence>
<dbReference type="PROSITE" id="PS52020">
    <property type="entry name" value="CRESS_DNA_REP"/>
    <property type="match status" value="1"/>
</dbReference>
<dbReference type="GO" id="GO:0046872">
    <property type="term" value="F:metal ion binding"/>
    <property type="evidence" value="ECO:0007669"/>
    <property type="project" value="UniProtKB-KW"/>
</dbReference>
<sequence length="295" mass="33503">MTFQCNARYFLVTYAQCGDLDGFSVMELFSSLGAECIIGRELHEDEGIHLHAFVDFGTKFRGKGNEIFDVEGCHPNIQSVGRTPWKAFDYAIKDGDVICGGADRPIESSNSGATTYDKWVEISSATTRAEFWELVFRLDPKAGCCNHTTLSKYADWRFAVDPPVYEHDERITFVNGDIDGRDEWVRQAKLGSERTGVSGTECMKATEAEYAVFDDMRGGFKFWPSYKEWLGCQAYVTVKCLYKEPVQVKWNKPTIYLANSDPREEVGVTDVEIQWLNKNCDFIEVNEAIFRANTE</sequence>
<keyword evidence="7" id="KW-0479">Metal-binding</keyword>
<evidence type="ECO:0000256" key="10">
    <source>
        <dbReference type="ARBA" id="ARBA00022801"/>
    </source>
</evidence>
<feature type="domain" description="CRESS-DNA virus Rep endonuclease" evidence="13">
    <location>
        <begin position="4"/>
        <end position="111"/>
    </location>
</feature>
<keyword evidence="2" id="KW-1048">Host nucleus</keyword>
<evidence type="ECO:0000256" key="7">
    <source>
        <dbReference type="ARBA" id="ARBA00022723"/>
    </source>
</evidence>
<dbReference type="GO" id="GO:0016787">
    <property type="term" value="F:hydrolase activity"/>
    <property type="evidence" value="ECO:0007669"/>
    <property type="project" value="UniProtKB-KW"/>
</dbReference>
<keyword evidence="4" id="KW-0548">Nucleotidyltransferase</keyword>
<dbReference type="GO" id="GO:0004519">
    <property type="term" value="F:endonuclease activity"/>
    <property type="evidence" value="ECO:0007669"/>
    <property type="project" value="UniProtKB-KW"/>
</dbReference>
<evidence type="ECO:0000256" key="12">
    <source>
        <dbReference type="ARBA" id="ARBA00023125"/>
    </source>
</evidence>
<name>A0A8E7L4N8_9VIRU</name>
<dbReference type="EMBL" id="MW182984">
    <property type="protein sequence ID" value="QVW56530.1"/>
    <property type="molecule type" value="Genomic_DNA"/>
</dbReference>
<proteinExistence type="predicted"/>
<evidence type="ECO:0000256" key="6">
    <source>
        <dbReference type="ARBA" id="ARBA00022722"/>
    </source>
</evidence>
<dbReference type="GO" id="GO:0000166">
    <property type="term" value="F:nucleotide binding"/>
    <property type="evidence" value="ECO:0007669"/>
    <property type="project" value="UniProtKB-KW"/>
</dbReference>
<evidence type="ECO:0000259" key="13">
    <source>
        <dbReference type="PROSITE" id="PS52020"/>
    </source>
</evidence>
<evidence type="ECO:0000256" key="3">
    <source>
        <dbReference type="ARBA" id="ARBA00022679"/>
    </source>
</evidence>
<evidence type="ECO:0000256" key="1">
    <source>
        <dbReference type="ARBA" id="ARBA00004147"/>
    </source>
</evidence>
<comment type="subcellular location">
    <subcellularLocation>
        <location evidence="1">Host nucleus</location>
    </subcellularLocation>
</comment>
<evidence type="ECO:0000256" key="5">
    <source>
        <dbReference type="ARBA" id="ARBA00022705"/>
    </source>
</evidence>